<protein>
    <submittedName>
        <fullName evidence="2">Uncharacterized protein</fullName>
    </submittedName>
</protein>
<reference evidence="2" key="1">
    <citation type="submission" date="2020-01" db="EMBL/GenBank/DDBJ databases">
        <authorList>
            <person name="Meier V. D."/>
            <person name="Meier V D."/>
        </authorList>
    </citation>
    <scope>NUCLEOTIDE SEQUENCE</scope>
    <source>
        <strain evidence="2">HLG_WM_MAG_01</strain>
    </source>
</reference>
<feature type="transmembrane region" description="Helical" evidence="1">
    <location>
        <begin position="76"/>
        <end position="94"/>
    </location>
</feature>
<organism evidence="2">
    <name type="scientific">uncultured Sulfurovum sp</name>
    <dbReference type="NCBI Taxonomy" id="269237"/>
    <lineage>
        <taxon>Bacteria</taxon>
        <taxon>Pseudomonadati</taxon>
        <taxon>Campylobacterota</taxon>
        <taxon>Epsilonproteobacteria</taxon>
        <taxon>Campylobacterales</taxon>
        <taxon>Sulfurovaceae</taxon>
        <taxon>Sulfurovum</taxon>
        <taxon>environmental samples</taxon>
    </lineage>
</organism>
<dbReference type="EMBL" id="CACVAS010000166">
    <property type="protein sequence ID" value="CAA6827872.1"/>
    <property type="molecule type" value="Genomic_DNA"/>
</dbReference>
<feature type="transmembrane region" description="Helical" evidence="1">
    <location>
        <begin position="101"/>
        <end position="121"/>
    </location>
</feature>
<keyword evidence="1" id="KW-1133">Transmembrane helix</keyword>
<evidence type="ECO:0000256" key="1">
    <source>
        <dbReference type="SAM" id="Phobius"/>
    </source>
</evidence>
<accession>A0A6S6UHB2</accession>
<evidence type="ECO:0000313" key="2">
    <source>
        <dbReference type="EMBL" id="CAA6827872.1"/>
    </source>
</evidence>
<name>A0A6S6UHB2_9BACT</name>
<sequence>MKFLVTKELGQNKLLRLQVLWLTVALVFFLVTDLIVHHFKMGLTPTLALEYILGNEEAFVEPILLSVLLEGIHMDLFFSMITLTLLVIIFIRVNNNQKTKFIHFTFLSAIFTPISLLLAYFYAEIFIMFWIGFFMFWHLCAFYFAIIILRKL</sequence>
<gene>
    <name evidence="2" type="ORF">HELGO_WM27396</name>
</gene>
<keyword evidence="1" id="KW-0472">Membrane</keyword>
<dbReference type="AlphaFoldDB" id="A0A6S6UHB2"/>
<keyword evidence="1" id="KW-0812">Transmembrane</keyword>
<feature type="transmembrane region" description="Helical" evidence="1">
    <location>
        <begin position="20"/>
        <end position="39"/>
    </location>
</feature>
<feature type="transmembrane region" description="Helical" evidence="1">
    <location>
        <begin position="127"/>
        <end position="149"/>
    </location>
</feature>
<proteinExistence type="predicted"/>